<feature type="non-terminal residue" evidence="3">
    <location>
        <position position="373"/>
    </location>
</feature>
<evidence type="ECO:0000313" key="3">
    <source>
        <dbReference type="EMBL" id="VEN64017.1"/>
    </source>
</evidence>
<accession>A0A653DV87</accession>
<dbReference type="Gene3D" id="1.10.246.130">
    <property type="match status" value="1"/>
</dbReference>
<evidence type="ECO:0000256" key="2">
    <source>
        <dbReference type="SAM" id="Phobius"/>
    </source>
</evidence>
<reference evidence="3 4" key="1">
    <citation type="submission" date="2019-01" db="EMBL/GenBank/DDBJ databases">
        <authorList>
            <person name="Sayadi A."/>
        </authorList>
    </citation>
    <scope>NUCLEOTIDE SEQUENCE [LARGE SCALE GENOMIC DNA]</scope>
</reference>
<feature type="transmembrane region" description="Helical" evidence="2">
    <location>
        <begin position="7"/>
        <end position="26"/>
    </location>
</feature>
<sequence>MSFILNDYLLASFALAAAVAGLAIYITQTNIKRRKGAVVSNISCGAEIGKKILDRGGTVADAAIAVLLCEGALMPGCLGLGGGFLMIHYKRRTRQVLCLNARETAPKDSHKDMFQGNRFASQYGGLAVGVPGELLGYWYMYQRFGKGVPWKEIVQPSIDLCTNGFYVSEFTANSISMFREKIISDPMLREMMVNPQTNDLFKKGEFMHLPRLADTLRVIQEEGGTALNEGSLTKQFVQDIKNCGGIITIEDMKEYKPVWCKAVSTTLSTGQTLYSIPLPGSGVLLAFILNILDGFLSPYDFYSLLNFQKLVESFKFAYGARTRLGDRDTAEINELLQMLLSKEYAKDIRPLIIDCSTFNSMSYYGANLSFEED</sequence>
<dbReference type="OrthoDB" id="1081007at2759"/>
<dbReference type="PANTHER" id="PTHR11686:SF72">
    <property type="entry name" value="GAMMA-GLUTAMYL TRANSPEPTIDASE, ISOFORM A"/>
    <property type="match status" value="1"/>
</dbReference>
<keyword evidence="2" id="KW-1133">Transmembrane helix</keyword>
<feature type="transmembrane region" description="Helical" evidence="2">
    <location>
        <begin position="62"/>
        <end position="87"/>
    </location>
</feature>
<dbReference type="Pfam" id="PF01019">
    <property type="entry name" value="G_glu_transpept"/>
    <property type="match status" value="1"/>
</dbReference>
<dbReference type="SUPFAM" id="SSF56235">
    <property type="entry name" value="N-terminal nucleophile aminohydrolases (Ntn hydrolases)"/>
    <property type="match status" value="1"/>
</dbReference>
<dbReference type="GO" id="GO:0006751">
    <property type="term" value="P:glutathione catabolic process"/>
    <property type="evidence" value="ECO:0007669"/>
    <property type="project" value="InterPro"/>
</dbReference>
<gene>
    <name evidence="3" type="ORF">CALMAC_LOCUS20670</name>
</gene>
<dbReference type="InterPro" id="IPR000101">
    <property type="entry name" value="GGT_peptidase"/>
</dbReference>
<dbReference type="EMBL" id="CAACVG010015041">
    <property type="protein sequence ID" value="VEN64017.1"/>
    <property type="molecule type" value="Genomic_DNA"/>
</dbReference>
<evidence type="ECO:0000256" key="1">
    <source>
        <dbReference type="PIRSR" id="PIRSR600101-2"/>
    </source>
</evidence>
<name>A0A653DV87_CALMS</name>
<dbReference type="PANTHER" id="PTHR11686">
    <property type="entry name" value="GAMMA GLUTAMYL TRANSPEPTIDASE"/>
    <property type="match status" value="1"/>
</dbReference>
<protein>
    <recommendedName>
        <fullName evidence="5">Gamma-glutamyltranspeptidase 1</fullName>
    </recommendedName>
</protein>
<evidence type="ECO:0000313" key="4">
    <source>
        <dbReference type="Proteomes" id="UP000410492"/>
    </source>
</evidence>
<dbReference type="InterPro" id="IPR043138">
    <property type="entry name" value="GGT_lsub"/>
</dbReference>
<feature type="binding site" evidence="1">
    <location>
        <position position="102"/>
    </location>
    <ligand>
        <name>L-glutamate</name>
        <dbReference type="ChEBI" id="CHEBI:29985"/>
    </ligand>
</feature>
<keyword evidence="4" id="KW-1185">Reference proteome</keyword>
<dbReference type="Proteomes" id="UP000410492">
    <property type="component" value="Unassembled WGS sequence"/>
</dbReference>
<keyword evidence="2" id="KW-0472">Membrane</keyword>
<dbReference type="InterPro" id="IPR029055">
    <property type="entry name" value="Ntn_hydrolases_N"/>
</dbReference>
<dbReference type="FunFam" id="1.10.246.130:FF:000001">
    <property type="entry name" value="Gamma-glutamyltransferase 5 isoform 1"/>
    <property type="match status" value="1"/>
</dbReference>
<dbReference type="AlphaFoldDB" id="A0A653DV87"/>
<dbReference type="PRINTS" id="PR01210">
    <property type="entry name" value="GGTRANSPTASE"/>
</dbReference>
<evidence type="ECO:0008006" key="5">
    <source>
        <dbReference type="Google" id="ProtNLM"/>
    </source>
</evidence>
<organism evidence="3 4">
    <name type="scientific">Callosobruchus maculatus</name>
    <name type="common">Southern cowpea weevil</name>
    <name type="synonym">Pulse bruchid</name>
    <dbReference type="NCBI Taxonomy" id="64391"/>
    <lineage>
        <taxon>Eukaryota</taxon>
        <taxon>Metazoa</taxon>
        <taxon>Ecdysozoa</taxon>
        <taxon>Arthropoda</taxon>
        <taxon>Hexapoda</taxon>
        <taxon>Insecta</taxon>
        <taxon>Pterygota</taxon>
        <taxon>Neoptera</taxon>
        <taxon>Endopterygota</taxon>
        <taxon>Coleoptera</taxon>
        <taxon>Polyphaga</taxon>
        <taxon>Cucujiformia</taxon>
        <taxon>Chrysomeloidea</taxon>
        <taxon>Chrysomelidae</taxon>
        <taxon>Bruchinae</taxon>
        <taxon>Bruchini</taxon>
        <taxon>Callosobruchus</taxon>
    </lineage>
</organism>
<dbReference type="GO" id="GO:0036374">
    <property type="term" value="F:glutathione hydrolase activity"/>
    <property type="evidence" value="ECO:0007669"/>
    <property type="project" value="InterPro"/>
</dbReference>
<proteinExistence type="predicted"/>
<dbReference type="GO" id="GO:0005886">
    <property type="term" value="C:plasma membrane"/>
    <property type="evidence" value="ECO:0007669"/>
    <property type="project" value="TreeGrafter"/>
</dbReference>
<keyword evidence="2" id="KW-0812">Transmembrane</keyword>